<evidence type="ECO:0000313" key="2">
    <source>
        <dbReference type="Proteomes" id="UP001163798"/>
    </source>
</evidence>
<name>A0AA38NL84_9AGAR</name>
<protein>
    <submittedName>
        <fullName evidence="1">Uncharacterized protein</fullName>
    </submittedName>
</protein>
<dbReference type="AlphaFoldDB" id="A0AA38NL84"/>
<sequence length="209" mass="23106">MKVQVWSDISLGGKNEGEWGEIDLHEVPSVLESSNDSQAKISLGLDDRVDKPENLLSVICSVPFARSSHYSFTYRVVYSSGEIKWLGQFGRNGTVHIDATSKNTSGIVFEEGLVEKTAPFVWSTRGKQVEDLLIAEVAHPEDWSIWAVGKNRHLTFFLPKSLFKGPAASASLVFLVPRFRSYARYCPKTIILTASPAISISVSAFGRVQ</sequence>
<dbReference type="Proteomes" id="UP001163798">
    <property type="component" value="Unassembled WGS sequence"/>
</dbReference>
<evidence type="ECO:0000313" key="1">
    <source>
        <dbReference type="EMBL" id="KAJ3783799.1"/>
    </source>
</evidence>
<keyword evidence="2" id="KW-1185">Reference proteome</keyword>
<gene>
    <name evidence="1" type="ORF">GGU10DRAFT_272735</name>
</gene>
<comment type="caution">
    <text evidence="1">The sequence shown here is derived from an EMBL/GenBank/DDBJ whole genome shotgun (WGS) entry which is preliminary data.</text>
</comment>
<organism evidence="1 2">
    <name type="scientific">Lentinula aff. detonsa</name>
    <dbReference type="NCBI Taxonomy" id="2804958"/>
    <lineage>
        <taxon>Eukaryota</taxon>
        <taxon>Fungi</taxon>
        <taxon>Dikarya</taxon>
        <taxon>Basidiomycota</taxon>
        <taxon>Agaricomycotina</taxon>
        <taxon>Agaricomycetes</taxon>
        <taxon>Agaricomycetidae</taxon>
        <taxon>Agaricales</taxon>
        <taxon>Marasmiineae</taxon>
        <taxon>Omphalotaceae</taxon>
        <taxon>Lentinula</taxon>
    </lineage>
</organism>
<dbReference type="EMBL" id="MU793403">
    <property type="protein sequence ID" value="KAJ3783799.1"/>
    <property type="molecule type" value="Genomic_DNA"/>
</dbReference>
<accession>A0AA38NL84</accession>
<proteinExistence type="predicted"/>
<reference evidence="1" key="1">
    <citation type="submission" date="2022-08" db="EMBL/GenBank/DDBJ databases">
        <authorList>
            <consortium name="DOE Joint Genome Institute"/>
            <person name="Min B."/>
            <person name="Riley R."/>
            <person name="Sierra-Patev S."/>
            <person name="Naranjo-Ortiz M."/>
            <person name="Looney B."/>
            <person name="Konkel Z."/>
            <person name="Slot J.C."/>
            <person name="Sakamoto Y."/>
            <person name="Steenwyk J.L."/>
            <person name="Rokas A."/>
            <person name="Carro J."/>
            <person name="Camarero S."/>
            <person name="Ferreira P."/>
            <person name="Molpeceres G."/>
            <person name="Ruiz-Duenas F.J."/>
            <person name="Serrano A."/>
            <person name="Henrissat B."/>
            <person name="Drula E."/>
            <person name="Hughes K.W."/>
            <person name="Mata J.L."/>
            <person name="Ishikawa N.K."/>
            <person name="Vargas-Isla R."/>
            <person name="Ushijima S."/>
            <person name="Smith C.A."/>
            <person name="Ahrendt S."/>
            <person name="Andreopoulos W."/>
            <person name="He G."/>
            <person name="Labutti K."/>
            <person name="Lipzen A."/>
            <person name="Ng V."/>
            <person name="Sandor L."/>
            <person name="Barry K."/>
            <person name="Martinez A.T."/>
            <person name="Xiao Y."/>
            <person name="Gibbons J.G."/>
            <person name="Terashima K."/>
            <person name="Hibbett D.S."/>
            <person name="Grigoriev I.V."/>
        </authorList>
    </citation>
    <scope>NUCLEOTIDE SEQUENCE</scope>
    <source>
        <strain evidence="1">TFB10291</strain>
    </source>
</reference>
<feature type="non-terminal residue" evidence="1">
    <location>
        <position position="209"/>
    </location>
</feature>